<dbReference type="EMBL" id="OB660885">
    <property type="protein sequence ID" value="CAD7226661.1"/>
    <property type="molecule type" value="Genomic_DNA"/>
</dbReference>
<feature type="compositionally biased region" description="Pro residues" evidence="1">
    <location>
        <begin position="33"/>
        <end position="55"/>
    </location>
</feature>
<name>A0A7R8W931_9CRUS</name>
<reference evidence="2" key="1">
    <citation type="submission" date="2020-11" db="EMBL/GenBank/DDBJ databases">
        <authorList>
            <person name="Tran Van P."/>
        </authorList>
    </citation>
    <scope>NUCLEOTIDE SEQUENCE</scope>
</reference>
<gene>
    <name evidence="2" type="ORF">CTOB1V02_LOCUS4577</name>
</gene>
<sequence>MTTPSQRSDGFPTFPPVSAVTTTPFPVSARMTTPPPVSPGFPTPPPVSPGFPTPPSVSAGAPTPLLVSSADDPPNYVGELLDLCQHRRWSRPEYSVAREEDNERGAKTFFVQCTVQGKQGVGEEE</sequence>
<evidence type="ECO:0000313" key="2">
    <source>
        <dbReference type="EMBL" id="CAD7226661.1"/>
    </source>
</evidence>
<dbReference type="SUPFAM" id="SSF54768">
    <property type="entry name" value="dsRNA-binding domain-like"/>
    <property type="match status" value="1"/>
</dbReference>
<evidence type="ECO:0000256" key="1">
    <source>
        <dbReference type="SAM" id="MobiDB-lite"/>
    </source>
</evidence>
<dbReference type="AlphaFoldDB" id="A0A7R8W931"/>
<accession>A0A7R8W931</accession>
<proteinExistence type="predicted"/>
<protein>
    <submittedName>
        <fullName evidence="2">Uncharacterized protein</fullName>
    </submittedName>
</protein>
<dbReference type="Gene3D" id="3.30.160.20">
    <property type="match status" value="1"/>
</dbReference>
<feature type="region of interest" description="Disordered" evidence="1">
    <location>
        <begin position="25"/>
        <end position="71"/>
    </location>
</feature>
<organism evidence="2">
    <name type="scientific">Cyprideis torosa</name>
    <dbReference type="NCBI Taxonomy" id="163714"/>
    <lineage>
        <taxon>Eukaryota</taxon>
        <taxon>Metazoa</taxon>
        <taxon>Ecdysozoa</taxon>
        <taxon>Arthropoda</taxon>
        <taxon>Crustacea</taxon>
        <taxon>Oligostraca</taxon>
        <taxon>Ostracoda</taxon>
        <taxon>Podocopa</taxon>
        <taxon>Podocopida</taxon>
        <taxon>Cytherocopina</taxon>
        <taxon>Cytheroidea</taxon>
        <taxon>Cytherideidae</taxon>
        <taxon>Cyprideis</taxon>
    </lineage>
</organism>